<protein>
    <submittedName>
        <fullName evidence="1">Uncharacterized protein</fullName>
    </submittedName>
</protein>
<keyword evidence="2" id="KW-1185">Reference proteome</keyword>
<gene>
    <name evidence="1" type="ORF">CryarDRAFT_0912</name>
</gene>
<accession>A0A010ZRM0</accession>
<evidence type="ECO:0000313" key="1">
    <source>
        <dbReference type="EMBL" id="EXG79862.1"/>
    </source>
</evidence>
<dbReference type="EMBL" id="JFBT01000001">
    <property type="protein sequence ID" value="EXG79862.1"/>
    <property type="molecule type" value="Genomic_DNA"/>
</dbReference>
<dbReference type="Proteomes" id="UP000021053">
    <property type="component" value="Unassembled WGS sequence"/>
</dbReference>
<organism evidence="1 2">
    <name type="scientific">Cryptosporangium arvum DSM 44712</name>
    <dbReference type="NCBI Taxonomy" id="927661"/>
    <lineage>
        <taxon>Bacteria</taxon>
        <taxon>Bacillati</taxon>
        <taxon>Actinomycetota</taxon>
        <taxon>Actinomycetes</taxon>
        <taxon>Cryptosporangiales</taxon>
        <taxon>Cryptosporangiaceae</taxon>
        <taxon>Cryptosporangium</taxon>
    </lineage>
</organism>
<name>A0A010ZRM0_9ACTN</name>
<reference evidence="1 2" key="1">
    <citation type="submission" date="2013-07" db="EMBL/GenBank/DDBJ databases">
        <authorList>
            <consortium name="DOE Joint Genome Institute"/>
            <person name="Eisen J."/>
            <person name="Huntemann M."/>
            <person name="Han J."/>
            <person name="Chen A."/>
            <person name="Kyrpides N."/>
            <person name="Mavromatis K."/>
            <person name="Markowitz V."/>
            <person name="Palaniappan K."/>
            <person name="Ivanova N."/>
            <person name="Schaumberg A."/>
            <person name="Pati A."/>
            <person name="Liolios K."/>
            <person name="Nordberg H.P."/>
            <person name="Cantor M.N."/>
            <person name="Hua S.X."/>
            <person name="Woyke T."/>
        </authorList>
    </citation>
    <scope>NUCLEOTIDE SEQUENCE [LARGE SCALE GENOMIC DNA]</scope>
    <source>
        <strain evidence="1 2">DSM 44712</strain>
    </source>
</reference>
<dbReference type="RefSeq" id="WP_035848641.1">
    <property type="nucleotide sequence ID" value="NZ_KK073874.1"/>
</dbReference>
<dbReference type="AlphaFoldDB" id="A0A010ZRM0"/>
<dbReference type="InterPro" id="IPR043733">
    <property type="entry name" value="DUF5677"/>
</dbReference>
<sequence length="309" mass="34180">MQEDTPLWRPSSGLADGEPDWAALQRAHDENAFMRLAVELLKSTVALAEALVHAASAKPMALHAAVRCGLLVRSCKLSLDLLADACVGHGRQQIGLTRQLLETLANLAYLCADDESGERHRAFLYNSLISEREFLKVIERRQREDGGAELPIERRLRRSIEDTARAAGINLDEIPGRRQIKWPHAQELIELAFGPTSYPSYRVGSDALHGGWFDLIRNHLREVDGGFMPEFQPLPRRPQPLLAAAAYLGLVAGIFLRSLPDAVRVVFERDVSTILGYAVRADHIHEGWLNADTSEESQAAGSSEQQPGV</sequence>
<evidence type="ECO:0000313" key="2">
    <source>
        <dbReference type="Proteomes" id="UP000021053"/>
    </source>
</evidence>
<comment type="caution">
    <text evidence="1">The sequence shown here is derived from an EMBL/GenBank/DDBJ whole genome shotgun (WGS) entry which is preliminary data.</text>
</comment>
<proteinExistence type="predicted"/>
<dbReference type="Pfam" id="PF18928">
    <property type="entry name" value="DUF5677"/>
    <property type="match status" value="1"/>
</dbReference>
<dbReference type="HOGENOM" id="CLU_899306_0_0_11"/>
<dbReference type="OrthoDB" id="5117173at2"/>